<dbReference type="Gene3D" id="3.30.457.10">
    <property type="entry name" value="Copper amine oxidase-like, N-terminal domain"/>
    <property type="match status" value="2"/>
</dbReference>
<feature type="domain" description="Copper amine oxidase-like N-terminal" evidence="2">
    <location>
        <begin position="37"/>
        <end position="144"/>
    </location>
</feature>
<keyword evidence="4" id="KW-1185">Reference proteome</keyword>
<dbReference type="SUPFAM" id="SSF55383">
    <property type="entry name" value="Copper amine oxidase, domain N"/>
    <property type="match status" value="1"/>
</dbReference>
<dbReference type="RefSeq" id="WP_169846986.1">
    <property type="nucleotide sequence ID" value="NZ_CP080028.1"/>
</dbReference>
<dbReference type="InterPro" id="IPR036582">
    <property type="entry name" value="Mao_N_sf"/>
</dbReference>
<sequence length="147" mass="16107">MKTGQYHYHNSDGSISLSRQTAKRVSKPSVTPALEVYINGVKQSYDQSPVIENGRTLVPLRGIFESLGANVQWDQKNQVVTAIKTNTKIILKIGAKSPTVNGKVSQIDVPAKVRNGRTLVPLRFVGEALGATVDYNTSKRTIRITSK</sequence>
<evidence type="ECO:0000256" key="1">
    <source>
        <dbReference type="SAM" id="MobiDB-lite"/>
    </source>
</evidence>
<dbReference type="AlphaFoldDB" id="A0A8E2I336"/>
<comment type="caution">
    <text evidence="3">The sequence shown here is derived from an EMBL/GenBank/DDBJ whole genome shotgun (WGS) entry which is preliminary data.</text>
</comment>
<dbReference type="Pfam" id="PF07833">
    <property type="entry name" value="Cu_amine_oxidN1"/>
    <property type="match status" value="1"/>
</dbReference>
<name>A0A8E2I336_9BACI</name>
<protein>
    <recommendedName>
        <fullName evidence="2">Copper amine oxidase-like N-terminal domain-containing protein</fullName>
    </recommendedName>
</protein>
<feature type="compositionally biased region" description="Polar residues" evidence="1">
    <location>
        <begin position="11"/>
        <end position="20"/>
    </location>
</feature>
<reference evidence="3 4" key="1">
    <citation type="submission" date="2017-01" db="EMBL/GenBank/DDBJ databases">
        <title>Draft genome sequence of Bacillus oleronius.</title>
        <authorList>
            <person name="Allam M."/>
        </authorList>
    </citation>
    <scope>NUCLEOTIDE SEQUENCE [LARGE SCALE GENOMIC DNA]</scope>
    <source>
        <strain evidence="3 4">DSM 9356</strain>
    </source>
</reference>
<evidence type="ECO:0000313" key="4">
    <source>
        <dbReference type="Proteomes" id="UP000189761"/>
    </source>
</evidence>
<dbReference type="EMBL" id="MTLA01000449">
    <property type="protein sequence ID" value="OOP65801.1"/>
    <property type="molecule type" value="Genomic_DNA"/>
</dbReference>
<dbReference type="InterPro" id="IPR012854">
    <property type="entry name" value="Cu_amine_oxidase-like_N"/>
</dbReference>
<evidence type="ECO:0000313" key="3">
    <source>
        <dbReference type="EMBL" id="OOP65801.1"/>
    </source>
</evidence>
<accession>A0A8E2I336</accession>
<gene>
    <name evidence="3" type="ORF">BWZ43_24310</name>
</gene>
<organism evidence="3 4">
    <name type="scientific">Heyndrickxia oleronia</name>
    <dbReference type="NCBI Taxonomy" id="38875"/>
    <lineage>
        <taxon>Bacteria</taxon>
        <taxon>Bacillati</taxon>
        <taxon>Bacillota</taxon>
        <taxon>Bacilli</taxon>
        <taxon>Bacillales</taxon>
        <taxon>Bacillaceae</taxon>
        <taxon>Heyndrickxia</taxon>
    </lineage>
</organism>
<proteinExistence type="predicted"/>
<evidence type="ECO:0000259" key="2">
    <source>
        <dbReference type="Pfam" id="PF07833"/>
    </source>
</evidence>
<dbReference type="Proteomes" id="UP000189761">
    <property type="component" value="Unassembled WGS sequence"/>
</dbReference>
<feature type="region of interest" description="Disordered" evidence="1">
    <location>
        <begin position="1"/>
        <end position="23"/>
    </location>
</feature>